<sequence length="185" mass="20604">MFNSLFHLEISIWEKIARAALVYLILLFALRLAGKRELSQLNVTDFVLLLILSNAVQNGIIGQDSTISGAFIGVGTLITINYGASLAIQRNSYIRRILVGTSSVIIKDGQLDIRALRRERMSHEDIEMAIAEVGARSISDVERCLLEPDGRLAITLKDEQLPLRKLQAISLQLDELKIAISNLHR</sequence>
<dbReference type="EMBL" id="CAEZWE010000021">
    <property type="protein sequence ID" value="CAB4649757.1"/>
    <property type="molecule type" value="Genomic_DNA"/>
</dbReference>
<keyword evidence="3" id="KW-1003">Cell membrane</keyword>
<comment type="subcellular location">
    <subcellularLocation>
        <location evidence="1">Cell membrane</location>
        <topology evidence="1">Multi-pass membrane protein</topology>
    </subcellularLocation>
</comment>
<keyword evidence="5 7" id="KW-1133">Transmembrane helix</keyword>
<accession>A0A6J6CT38</accession>
<protein>
    <submittedName>
        <fullName evidence="9">Unannotated protein</fullName>
    </submittedName>
</protein>
<evidence type="ECO:0000256" key="1">
    <source>
        <dbReference type="ARBA" id="ARBA00004651"/>
    </source>
</evidence>
<evidence type="ECO:0000256" key="6">
    <source>
        <dbReference type="ARBA" id="ARBA00023136"/>
    </source>
</evidence>
<dbReference type="EMBL" id="CAEZTC010000023">
    <property type="protein sequence ID" value="CAB4552958.1"/>
    <property type="molecule type" value="Genomic_DNA"/>
</dbReference>
<feature type="transmembrane region" description="Helical" evidence="7">
    <location>
        <begin position="16"/>
        <end position="34"/>
    </location>
</feature>
<dbReference type="InterPro" id="IPR007353">
    <property type="entry name" value="DUF421"/>
</dbReference>
<evidence type="ECO:0000259" key="8">
    <source>
        <dbReference type="Pfam" id="PF04239"/>
    </source>
</evidence>
<keyword evidence="6 7" id="KW-0472">Membrane</keyword>
<dbReference type="Gene3D" id="3.30.240.20">
    <property type="entry name" value="bsu07140 like domains"/>
    <property type="match status" value="1"/>
</dbReference>
<dbReference type="InterPro" id="IPR023090">
    <property type="entry name" value="UPF0702_alpha/beta_dom_sf"/>
</dbReference>
<gene>
    <name evidence="9" type="ORF">UFOPK1572_00304</name>
    <name evidence="10" type="ORF">UFOPK1704_00073</name>
    <name evidence="11" type="ORF">UFOPK2169_00682</name>
</gene>
<dbReference type="AlphaFoldDB" id="A0A6J6CT38"/>
<reference evidence="9" key="1">
    <citation type="submission" date="2020-05" db="EMBL/GenBank/DDBJ databases">
        <authorList>
            <person name="Chiriac C."/>
            <person name="Salcher M."/>
            <person name="Ghai R."/>
            <person name="Kavagutti S V."/>
        </authorList>
    </citation>
    <scope>NUCLEOTIDE SEQUENCE</scope>
</reference>
<evidence type="ECO:0000256" key="5">
    <source>
        <dbReference type="ARBA" id="ARBA00022989"/>
    </source>
</evidence>
<evidence type="ECO:0000256" key="2">
    <source>
        <dbReference type="ARBA" id="ARBA00006448"/>
    </source>
</evidence>
<proteinExistence type="inferred from homology"/>
<evidence type="ECO:0000256" key="7">
    <source>
        <dbReference type="SAM" id="Phobius"/>
    </source>
</evidence>
<dbReference type="GO" id="GO:0005886">
    <property type="term" value="C:plasma membrane"/>
    <property type="evidence" value="ECO:0007669"/>
    <property type="project" value="UniProtKB-SubCell"/>
</dbReference>
<comment type="similarity">
    <text evidence="2">Belongs to the UPF0702 family.</text>
</comment>
<evidence type="ECO:0000313" key="10">
    <source>
        <dbReference type="EMBL" id="CAB4563662.1"/>
    </source>
</evidence>
<dbReference type="EMBL" id="CAEZTQ010000006">
    <property type="protein sequence ID" value="CAB4563662.1"/>
    <property type="molecule type" value="Genomic_DNA"/>
</dbReference>
<dbReference type="PANTHER" id="PTHR34582:SF6">
    <property type="entry name" value="UPF0702 TRANSMEMBRANE PROTEIN YCAP"/>
    <property type="match status" value="1"/>
</dbReference>
<evidence type="ECO:0000313" key="9">
    <source>
        <dbReference type="EMBL" id="CAB4552958.1"/>
    </source>
</evidence>
<keyword evidence="4 7" id="KW-0812">Transmembrane</keyword>
<feature type="transmembrane region" description="Helical" evidence="7">
    <location>
        <begin position="41"/>
        <end position="61"/>
    </location>
</feature>
<feature type="transmembrane region" description="Helical" evidence="7">
    <location>
        <begin position="67"/>
        <end position="88"/>
    </location>
</feature>
<evidence type="ECO:0000256" key="3">
    <source>
        <dbReference type="ARBA" id="ARBA00022475"/>
    </source>
</evidence>
<feature type="domain" description="YetF C-terminal" evidence="8">
    <location>
        <begin position="90"/>
        <end position="159"/>
    </location>
</feature>
<dbReference type="Pfam" id="PF04239">
    <property type="entry name" value="DUF421"/>
    <property type="match status" value="1"/>
</dbReference>
<evidence type="ECO:0000313" key="11">
    <source>
        <dbReference type="EMBL" id="CAB4649757.1"/>
    </source>
</evidence>
<name>A0A6J6CT38_9ZZZZ</name>
<organism evidence="9">
    <name type="scientific">freshwater metagenome</name>
    <dbReference type="NCBI Taxonomy" id="449393"/>
    <lineage>
        <taxon>unclassified sequences</taxon>
        <taxon>metagenomes</taxon>
        <taxon>ecological metagenomes</taxon>
    </lineage>
</organism>
<evidence type="ECO:0000256" key="4">
    <source>
        <dbReference type="ARBA" id="ARBA00022692"/>
    </source>
</evidence>
<dbReference type="PANTHER" id="PTHR34582">
    <property type="entry name" value="UPF0702 TRANSMEMBRANE PROTEIN YCAP"/>
    <property type="match status" value="1"/>
</dbReference>